<organism evidence="2 3">
    <name type="scientific">Oryzias melastigma</name>
    <name type="common">Marine medaka</name>
    <dbReference type="NCBI Taxonomy" id="30732"/>
    <lineage>
        <taxon>Eukaryota</taxon>
        <taxon>Metazoa</taxon>
        <taxon>Chordata</taxon>
        <taxon>Craniata</taxon>
        <taxon>Vertebrata</taxon>
        <taxon>Euteleostomi</taxon>
        <taxon>Actinopterygii</taxon>
        <taxon>Neopterygii</taxon>
        <taxon>Teleostei</taxon>
        <taxon>Neoteleostei</taxon>
        <taxon>Acanthomorphata</taxon>
        <taxon>Ovalentaria</taxon>
        <taxon>Atherinomorphae</taxon>
        <taxon>Beloniformes</taxon>
        <taxon>Adrianichthyidae</taxon>
        <taxon>Oryziinae</taxon>
        <taxon>Oryzias</taxon>
    </lineage>
</organism>
<evidence type="ECO:0000256" key="1">
    <source>
        <dbReference type="SAM" id="MobiDB-lite"/>
    </source>
</evidence>
<dbReference type="PaxDb" id="30732-ENSOMEP00000025516"/>
<sequence length="101" mass="11509">QLRRTSMLLRTSITKKKKKSGLHQTHACNDHKCKSNRDRERHGCRPLSPPGNTDLPWTLCKESENRRANKQGDIIHRRTSLLIQSSANATIHTNVNTPGFL</sequence>
<keyword evidence="3" id="KW-1185">Reference proteome</keyword>
<reference evidence="2" key="1">
    <citation type="submission" date="2025-08" db="UniProtKB">
        <authorList>
            <consortium name="Ensembl"/>
        </authorList>
    </citation>
    <scope>IDENTIFICATION</scope>
</reference>
<reference evidence="2" key="2">
    <citation type="submission" date="2025-09" db="UniProtKB">
        <authorList>
            <consortium name="Ensembl"/>
        </authorList>
    </citation>
    <scope>IDENTIFICATION</scope>
</reference>
<dbReference type="Ensembl" id="ENSOMET00000006913.1">
    <property type="protein sequence ID" value="ENSOMEP00000025516.1"/>
    <property type="gene ID" value="ENSOMEG00000006800.1"/>
</dbReference>
<feature type="compositionally biased region" description="Basic and acidic residues" evidence="1">
    <location>
        <begin position="28"/>
        <end position="43"/>
    </location>
</feature>
<name>A0A3B3D6Q0_ORYME</name>
<protein>
    <submittedName>
        <fullName evidence="2">Uncharacterized protein</fullName>
    </submittedName>
</protein>
<evidence type="ECO:0000313" key="3">
    <source>
        <dbReference type="Proteomes" id="UP000261560"/>
    </source>
</evidence>
<accession>A0A3B3D6Q0</accession>
<dbReference type="Proteomes" id="UP000261560">
    <property type="component" value="Unplaced"/>
</dbReference>
<dbReference type="AlphaFoldDB" id="A0A3B3D6Q0"/>
<proteinExistence type="predicted"/>
<feature type="region of interest" description="Disordered" evidence="1">
    <location>
        <begin position="14"/>
        <end position="58"/>
    </location>
</feature>
<evidence type="ECO:0000313" key="2">
    <source>
        <dbReference type="Ensembl" id="ENSOMEP00000025516.1"/>
    </source>
</evidence>